<evidence type="ECO:0000256" key="5">
    <source>
        <dbReference type="ARBA" id="ARBA00022490"/>
    </source>
</evidence>
<dbReference type="AlphaFoldDB" id="A0A4Q2DXF3"/>
<dbReference type="Pfam" id="PF21236">
    <property type="entry name" value="OB_PRS7"/>
    <property type="match status" value="1"/>
</dbReference>
<evidence type="ECO:0000256" key="3">
    <source>
        <dbReference type="ARBA" id="ARBA00006155"/>
    </source>
</evidence>
<dbReference type="PROSITE" id="PS00674">
    <property type="entry name" value="AAA"/>
    <property type="match status" value="1"/>
</dbReference>
<evidence type="ECO:0000313" key="12">
    <source>
        <dbReference type="EMBL" id="RXW24132.1"/>
    </source>
</evidence>
<proteinExistence type="inferred from homology"/>
<dbReference type="Gene3D" id="2.40.50.140">
    <property type="entry name" value="Nucleic acid-binding proteins"/>
    <property type="match status" value="1"/>
</dbReference>
<dbReference type="PANTHER" id="PTHR23073">
    <property type="entry name" value="26S PROTEASOME REGULATORY SUBUNIT"/>
    <property type="match status" value="1"/>
</dbReference>
<accession>A0A4Q2DXF3</accession>
<dbReference type="Gene3D" id="1.10.8.60">
    <property type="match status" value="1"/>
</dbReference>
<dbReference type="InterPro" id="IPR041569">
    <property type="entry name" value="AAA_lid_3"/>
</dbReference>
<sequence>MPPKADWEKFEKRADDKSEEKIVALDDSDIQILKTYGQGPYATKLKDVEKDIKDIQKRINEKLGVKESDTGLAAPNLWDLPADRQRMGEEHPLQVARCTKIIPVDTKLAEAARAVNAPGAVQGQKGADEQDKYVINIKQIAKFVVGLGDRVAATDIEEGMRVGVDRTKYQIQIPLPPKIDASVTMMQVEEKPDVTYSDVGGCKEQIEKLREVVETPLLSPERFVNLGIDPPKGVLLFGPPGTGKTLCARAVANRTDATFIRVIGSELVQKYVGEGARMVRELFEMARSKKACIIFFDEVDAIGGARFDDGAGGDNEVQRTMLELINQLDGFDPRGNIKVLMATNRPDTLDPALLRPGRLDRRVEFSLPDNEGRAHILRIHARSMSVERDIRFDLIARLCPNTTGAELRSVATEAGMFAIRARRKVATERDFLDAVEKVVRQGTKFSSTPLYQVYNYRIWGWRLLMSLFPRACYGTVARAAPRPSPAQLLSKYESTAPRPLNLSQLLSFGRPVSPDSVLASVSYSLYELPRRQATRVRFLESLPYIVGTNPYVSETAKAFRESFYSLATYPPVRNLEENDAFVQMLSDMVQRHANDIPTMAKGFQESARYMPAEEINAFLDGAIRNRISVRLIAEQHIALTHALHHPPPDGKAVGVVDTKCSPKKMIEMCGSFVTDLCYATLGNAPRIVLDGFPDATFALVPLSLRCKSLADLTCSYIPVHLEYILTELLKNSFRATVEQHDPRGEGLPLPNIVITLSTPSVSEAVSGAHYFSIRIRDQGGGVRPQDMDRIFSYAFTTAKDGVSKNRERREKEDDGQESILGVVADRSLRTGMGTIAGLGYGLPMSKLYAKQANPPLRIWAQLTMDSSRYFGGSLDLKSLEGWGSDVFLKLRCLDEAGDSNI</sequence>
<dbReference type="Pfam" id="PF17862">
    <property type="entry name" value="AAA_lid_3"/>
    <property type="match status" value="1"/>
</dbReference>
<evidence type="ECO:0000256" key="9">
    <source>
        <dbReference type="ARBA" id="ARBA00023128"/>
    </source>
</evidence>
<keyword evidence="8" id="KW-0647">Proteasome</keyword>
<evidence type="ECO:0000256" key="7">
    <source>
        <dbReference type="ARBA" id="ARBA00022840"/>
    </source>
</evidence>
<dbReference type="GO" id="GO:0005739">
    <property type="term" value="C:mitochondrion"/>
    <property type="evidence" value="ECO:0007669"/>
    <property type="project" value="UniProtKB-SubCell"/>
</dbReference>
<organism evidence="12 13">
    <name type="scientific">Candolleomyces aberdarensis</name>
    <dbReference type="NCBI Taxonomy" id="2316362"/>
    <lineage>
        <taxon>Eukaryota</taxon>
        <taxon>Fungi</taxon>
        <taxon>Dikarya</taxon>
        <taxon>Basidiomycota</taxon>
        <taxon>Agaricomycotina</taxon>
        <taxon>Agaricomycetes</taxon>
        <taxon>Agaricomycetidae</taxon>
        <taxon>Agaricales</taxon>
        <taxon>Agaricineae</taxon>
        <taxon>Psathyrellaceae</taxon>
        <taxon>Candolleomyces</taxon>
    </lineage>
</organism>
<comment type="caution">
    <text evidence="12">The sequence shown here is derived from an EMBL/GenBank/DDBJ whole genome shotgun (WGS) entry which is preliminary data.</text>
</comment>
<evidence type="ECO:0000256" key="6">
    <source>
        <dbReference type="ARBA" id="ARBA00022741"/>
    </source>
</evidence>
<dbReference type="InterPro" id="IPR036890">
    <property type="entry name" value="HATPase_C_sf"/>
</dbReference>
<dbReference type="Gene3D" id="3.30.565.10">
    <property type="entry name" value="Histidine kinase-like ATPase, C-terminal domain"/>
    <property type="match status" value="1"/>
</dbReference>
<dbReference type="GO" id="GO:0016887">
    <property type="term" value="F:ATP hydrolysis activity"/>
    <property type="evidence" value="ECO:0007669"/>
    <property type="project" value="InterPro"/>
</dbReference>
<dbReference type="SUPFAM" id="SSF69012">
    <property type="entry name" value="alpha-ketoacid dehydrogenase kinase, N-terminal domain"/>
    <property type="match status" value="1"/>
</dbReference>
<dbReference type="InterPro" id="IPR003960">
    <property type="entry name" value="ATPase_AAA_CS"/>
</dbReference>
<dbReference type="CDD" id="cd19502">
    <property type="entry name" value="RecA-like_PAN_like"/>
    <property type="match status" value="1"/>
</dbReference>
<dbReference type="InterPro" id="IPR018955">
    <property type="entry name" value="BCDHK/PDK_N"/>
</dbReference>
<feature type="domain" description="AAA+ ATPase" evidence="11">
    <location>
        <begin position="230"/>
        <end position="369"/>
    </location>
</feature>
<dbReference type="SUPFAM" id="SSF52540">
    <property type="entry name" value="P-loop containing nucleoside triphosphate hydrolases"/>
    <property type="match status" value="1"/>
</dbReference>
<comment type="similarity">
    <text evidence="4">Belongs to the AAA ATPase family.</text>
</comment>
<evidence type="ECO:0000256" key="8">
    <source>
        <dbReference type="ARBA" id="ARBA00022942"/>
    </source>
</evidence>
<keyword evidence="6" id="KW-0547">Nucleotide-binding</keyword>
<dbReference type="InterPro" id="IPR003594">
    <property type="entry name" value="HATPase_dom"/>
</dbReference>
<dbReference type="Pfam" id="PF02518">
    <property type="entry name" value="HATPase_c"/>
    <property type="match status" value="1"/>
</dbReference>
<keyword evidence="5" id="KW-0963">Cytoplasm</keyword>
<dbReference type="Pfam" id="PF10436">
    <property type="entry name" value="BCDHK_Adom3"/>
    <property type="match status" value="1"/>
</dbReference>
<dbReference type="GO" id="GO:0008540">
    <property type="term" value="C:proteasome regulatory particle, base subcomplex"/>
    <property type="evidence" value="ECO:0007669"/>
    <property type="project" value="UniProtKB-ARBA"/>
</dbReference>
<dbReference type="FunFam" id="2.40.50.140:FF:000440">
    <property type="entry name" value="26S protease regulatory subunit 7"/>
    <property type="match status" value="1"/>
</dbReference>
<dbReference type="InterPro" id="IPR050221">
    <property type="entry name" value="26S_Proteasome_ATPase"/>
</dbReference>
<reference evidence="12 13" key="1">
    <citation type="submission" date="2019-01" db="EMBL/GenBank/DDBJ databases">
        <title>Draft genome sequence of Psathyrella aberdarensis IHI B618.</title>
        <authorList>
            <person name="Buettner E."/>
            <person name="Kellner H."/>
        </authorList>
    </citation>
    <scope>NUCLEOTIDE SEQUENCE [LARGE SCALE GENOMIC DNA]</scope>
    <source>
        <strain evidence="12 13">IHI B618</strain>
    </source>
</reference>
<gene>
    <name evidence="12" type="ORF">EST38_g1694</name>
</gene>
<dbReference type="STRING" id="2316362.A0A4Q2DXF3"/>
<dbReference type="InterPro" id="IPR036784">
    <property type="entry name" value="AK/P_DHK_N_sf"/>
</dbReference>
<dbReference type="GO" id="GO:0005524">
    <property type="term" value="F:ATP binding"/>
    <property type="evidence" value="ECO:0007669"/>
    <property type="project" value="UniProtKB-KW"/>
</dbReference>
<protein>
    <recommendedName>
        <fullName evidence="10">26S proteasome regulatory subunit 7 homolog</fullName>
    </recommendedName>
</protein>
<keyword evidence="13" id="KW-1185">Reference proteome</keyword>
<comment type="similarity">
    <text evidence="3">Belongs to the PDK/BCKDK protein kinase family.</text>
</comment>
<comment type="subcellular location">
    <subcellularLocation>
        <location evidence="2">Cytoplasm</location>
    </subcellularLocation>
    <subcellularLocation>
        <location evidence="1">Mitochondrion</location>
    </subcellularLocation>
</comment>
<evidence type="ECO:0000256" key="4">
    <source>
        <dbReference type="ARBA" id="ARBA00006914"/>
    </source>
</evidence>
<keyword evidence="7" id="KW-0067">ATP-binding</keyword>
<dbReference type="InterPro" id="IPR027417">
    <property type="entry name" value="P-loop_NTPase"/>
</dbReference>
<dbReference type="EMBL" id="SDEE01000025">
    <property type="protein sequence ID" value="RXW24132.1"/>
    <property type="molecule type" value="Genomic_DNA"/>
</dbReference>
<dbReference type="InterPro" id="IPR048723">
    <property type="entry name" value="OB_PRS7"/>
</dbReference>
<evidence type="ECO:0000259" key="11">
    <source>
        <dbReference type="SMART" id="SM00382"/>
    </source>
</evidence>
<dbReference type="Gene3D" id="3.40.50.300">
    <property type="entry name" value="P-loop containing nucleotide triphosphate hydrolases"/>
    <property type="match status" value="1"/>
</dbReference>
<dbReference type="FunFam" id="3.40.50.300:FF:000027">
    <property type="entry name" value="26S protease regulatory subunit 7"/>
    <property type="match status" value="1"/>
</dbReference>
<evidence type="ECO:0000256" key="1">
    <source>
        <dbReference type="ARBA" id="ARBA00004173"/>
    </source>
</evidence>
<dbReference type="Gene3D" id="1.20.140.20">
    <property type="entry name" value="Alpha-ketoacid/pyruvate dehydrogenase kinase, N-terminal domain"/>
    <property type="match status" value="1"/>
</dbReference>
<evidence type="ECO:0000256" key="10">
    <source>
        <dbReference type="ARBA" id="ARBA00067449"/>
    </source>
</evidence>
<dbReference type="SMART" id="SM00382">
    <property type="entry name" value="AAA"/>
    <property type="match status" value="1"/>
</dbReference>
<dbReference type="Pfam" id="PF00004">
    <property type="entry name" value="AAA"/>
    <property type="match status" value="1"/>
</dbReference>
<dbReference type="FunFam" id="1.10.8.60:FF:000005">
    <property type="entry name" value="26S protease regulatory subunit 7"/>
    <property type="match status" value="1"/>
</dbReference>
<keyword evidence="9" id="KW-0496">Mitochondrion</keyword>
<dbReference type="Proteomes" id="UP000290288">
    <property type="component" value="Unassembled WGS sequence"/>
</dbReference>
<dbReference type="InterPro" id="IPR012340">
    <property type="entry name" value="NA-bd_OB-fold"/>
</dbReference>
<dbReference type="InterPro" id="IPR003593">
    <property type="entry name" value="AAA+_ATPase"/>
</dbReference>
<dbReference type="InterPro" id="IPR003959">
    <property type="entry name" value="ATPase_AAA_core"/>
</dbReference>
<evidence type="ECO:0000313" key="13">
    <source>
        <dbReference type="Proteomes" id="UP000290288"/>
    </source>
</evidence>
<name>A0A4Q2DXF3_9AGAR</name>
<dbReference type="SUPFAM" id="SSF55874">
    <property type="entry name" value="ATPase domain of HSP90 chaperone/DNA topoisomerase II/histidine kinase"/>
    <property type="match status" value="1"/>
</dbReference>
<dbReference type="OrthoDB" id="1937997at2759"/>
<evidence type="ECO:0000256" key="2">
    <source>
        <dbReference type="ARBA" id="ARBA00004496"/>
    </source>
</evidence>